<gene>
    <name evidence="3" type="ORF">ACIBG2_45815</name>
</gene>
<evidence type="ECO:0000259" key="2">
    <source>
        <dbReference type="Pfam" id="PF01658"/>
    </source>
</evidence>
<organism evidence="3 4">
    <name type="scientific">Nonomuraea typhae</name>
    <dbReference type="NCBI Taxonomy" id="2603600"/>
    <lineage>
        <taxon>Bacteria</taxon>
        <taxon>Bacillati</taxon>
        <taxon>Actinomycetota</taxon>
        <taxon>Actinomycetes</taxon>
        <taxon>Streptosporangiales</taxon>
        <taxon>Streptosporangiaceae</taxon>
        <taxon>Nonomuraea</taxon>
    </lineage>
</organism>
<dbReference type="Gene3D" id="3.40.50.720">
    <property type="entry name" value="NAD(P)-binding Rossmann-like Domain"/>
    <property type="match status" value="1"/>
</dbReference>
<dbReference type="Gene3D" id="3.30.360.10">
    <property type="entry name" value="Dihydrodipicolinate Reductase, domain 2"/>
    <property type="match status" value="1"/>
</dbReference>
<dbReference type="Proteomes" id="UP001612741">
    <property type="component" value="Unassembled WGS sequence"/>
</dbReference>
<accession>A0ABW7Z9C0</accession>
<dbReference type="Pfam" id="PF07994">
    <property type="entry name" value="NAD_binding_5"/>
    <property type="match status" value="1"/>
</dbReference>
<comment type="similarity">
    <text evidence="1">Belongs to the myo-inositol 1-phosphate synthase family.</text>
</comment>
<feature type="domain" description="Myo-inositol-1-phosphate synthase GAPDH-like" evidence="2">
    <location>
        <begin position="217"/>
        <end position="321"/>
    </location>
</feature>
<dbReference type="SUPFAM" id="SSF51735">
    <property type="entry name" value="NAD(P)-binding Rossmann-fold domains"/>
    <property type="match status" value="1"/>
</dbReference>
<comment type="caution">
    <text evidence="3">The sequence shown here is derived from an EMBL/GenBank/DDBJ whole genome shotgun (WGS) entry which is preliminary data.</text>
</comment>
<protein>
    <submittedName>
        <fullName evidence="3">Inositol-3-phosphate synthase</fullName>
    </submittedName>
</protein>
<dbReference type="Pfam" id="PF01658">
    <property type="entry name" value="Inos-1-P_synth"/>
    <property type="match status" value="1"/>
</dbReference>
<dbReference type="PANTHER" id="PTHR11510">
    <property type="entry name" value="MYO-INOSITOL-1 PHOSPHATE SYNTHASE"/>
    <property type="match status" value="1"/>
</dbReference>
<dbReference type="PIRSF" id="PIRSF015578">
    <property type="entry name" value="Myoinos-ppht_syn"/>
    <property type="match status" value="1"/>
</dbReference>
<dbReference type="EMBL" id="JBITGY010000016">
    <property type="protein sequence ID" value="MFI6504772.1"/>
    <property type="molecule type" value="Genomic_DNA"/>
</dbReference>
<sequence length="383" mass="40898">MRTGIWLVGGRGSVATTTITGAAAMRAGLAPAYGCVTELPAFSSIGLPGFDELVFGGHDVVQTDLVKRAEELAAAGVFPRNLPEAVREDLMAADAEILPCADGDASSTQAMVAEALVADINDFRRRNNLERVVVVNVSSTEAPIRKVPAHDSLAALREALAQGQSVLPSSSLFAYAAFLADCPFVDFTPSPGARIPALDELARERGLPYAGSDGKTGETLVKSTLAPMFAHRALRVKSWHGTNVLGGGDGANLADPERVISKSISKAMVLEAILKYQVEGGVHIHNLVDMGDWKTAWDHVTFEGFLGTRMTMQFIWQGCDSSLAAPLVLDLARLVAVAHREGVSGPMPELAFFFKDPVGTDEHELERQYIMLTDWAEGLQAKG</sequence>
<reference evidence="3 4" key="1">
    <citation type="submission" date="2024-10" db="EMBL/GenBank/DDBJ databases">
        <title>The Natural Products Discovery Center: Release of the First 8490 Sequenced Strains for Exploring Actinobacteria Biosynthetic Diversity.</title>
        <authorList>
            <person name="Kalkreuter E."/>
            <person name="Kautsar S.A."/>
            <person name="Yang D."/>
            <person name="Bader C.D."/>
            <person name="Teijaro C.N."/>
            <person name="Fluegel L."/>
            <person name="Davis C.M."/>
            <person name="Simpson J.R."/>
            <person name="Lauterbach L."/>
            <person name="Steele A.D."/>
            <person name="Gui C."/>
            <person name="Meng S."/>
            <person name="Li G."/>
            <person name="Viehrig K."/>
            <person name="Ye F."/>
            <person name="Su P."/>
            <person name="Kiefer A.F."/>
            <person name="Nichols A."/>
            <person name="Cepeda A.J."/>
            <person name="Yan W."/>
            <person name="Fan B."/>
            <person name="Jiang Y."/>
            <person name="Adhikari A."/>
            <person name="Zheng C.-J."/>
            <person name="Schuster L."/>
            <person name="Cowan T.M."/>
            <person name="Smanski M.J."/>
            <person name="Chevrette M.G."/>
            <person name="De Carvalho L.P.S."/>
            <person name="Shen B."/>
        </authorList>
    </citation>
    <scope>NUCLEOTIDE SEQUENCE [LARGE SCALE GENOMIC DNA]</scope>
    <source>
        <strain evidence="3 4">NPDC050545</strain>
    </source>
</reference>
<evidence type="ECO:0000256" key="1">
    <source>
        <dbReference type="ARBA" id="ARBA00010813"/>
    </source>
</evidence>
<dbReference type="RefSeq" id="WP_397090661.1">
    <property type="nucleotide sequence ID" value="NZ_JBITGY010000016.1"/>
</dbReference>
<evidence type="ECO:0000313" key="3">
    <source>
        <dbReference type="EMBL" id="MFI6504772.1"/>
    </source>
</evidence>
<proteinExistence type="inferred from homology"/>
<dbReference type="SUPFAM" id="SSF55347">
    <property type="entry name" value="Glyceraldehyde-3-phosphate dehydrogenase-like, C-terminal domain"/>
    <property type="match status" value="1"/>
</dbReference>
<evidence type="ECO:0000313" key="4">
    <source>
        <dbReference type="Proteomes" id="UP001612741"/>
    </source>
</evidence>
<dbReference type="InterPro" id="IPR002587">
    <property type="entry name" value="Myo-inos-1-P_Synthase"/>
</dbReference>
<name>A0ABW7Z9C0_9ACTN</name>
<dbReference type="InterPro" id="IPR013021">
    <property type="entry name" value="Myo-inos-1-P_Synthase_GAPDH"/>
</dbReference>
<dbReference type="InterPro" id="IPR036291">
    <property type="entry name" value="NAD(P)-bd_dom_sf"/>
</dbReference>
<keyword evidence="4" id="KW-1185">Reference proteome</keyword>